<organism evidence="2 5">
    <name type="scientific">Alteromonas australica</name>
    <dbReference type="NCBI Taxonomy" id="589873"/>
    <lineage>
        <taxon>Bacteria</taxon>
        <taxon>Pseudomonadati</taxon>
        <taxon>Pseudomonadota</taxon>
        <taxon>Gammaproteobacteria</taxon>
        <taxon>Alteromonadales</taxon>
        <taxon>Alteromonadaceae</taxon>
        <taxon>Alteromonas/Salinimonas group</taxon>
        <taxon>Alteromonas</taxon>
    </lineage>
</organism>
<dbReference type="AlphaFoldDB" id="A0A075NUU7"/>
<dbReference type="EMBL" id="CP008849">
    <property type="protein sequence ID" value="AIF98404.1"/>
    <property type="molecule type" value="Genomic_DNA"/>
</dbReference>
<evidence type="ECO:0000313" key="7">
    <source>
        <dbReference type="Proteomes" id="UP000264779"/>
    </source>
</evidence>
<dbReference type="Pfam" id="PF05099">
    <property type="entry name" value="TerB"/>
    <property type="match status" value="1"/>
</dbReference>
<dbReference type="GeneID" id="78254598"/>
<dbReference type="RefSeq" id="WP_044056590.1">
    <property type="nucleotide sequence ID" value="NZ_CALBIY010000092.1"/>
</dbReference>
<dbReference type="CDD" id="cd07313">
    <property type="entry name" value="terB_like_2"/>
    <property type="match status" value="1"/>
</dbReference>
<dbReference type="STRING" id="589873.EP12_06520"/>
<dbReference type="Proteomes" id="UP000056090">
    <property type="component" value="Chromosome"/>
</dbReference>
<dbReference type="EMBL" id="DNAN01000372">
    <property type="protein sequence ID" value="HAW76157.1"/>
    <property type="molecule type" value="Genomic_DNA"/>
</dbReference>
<dbReference type="Gene3D" id="1.10.3680.10">
    <property type="entry name" value="TerB-like"/>
    <property type="match status" value="1"/>
</dbReference>
<dbReference type="SUPFAM" id="SSF158682">
    <property type="entry name" value="TerB-like"/>
    <property type="match status" value="1"/>
</dbReference>
<dbReference type="Proteomes" id="UP000264779">
    <property type="component" value="Unassembled WGS sequence"/>
</dbReference>
<proteinExistence type="predicted"/>
<sequence length="147" mass="16526">MLRSLLQLFESHASTQEPELTVELATASLLSEIIRADTNIEEAELEAYKKQLYRQFSLSQEALATLAKEGQASAEEAVDLVQFTQVINTHCDNQQKHTILKSLWEVAYADNAIAPIEEHTIRRIADLLHIPHSQFIKTKLAVTDGEV</sequence>
<dbReference type="InterPro" id="IPR007791">
    <property type="entry name" value="DjlA_N"/>
</dbReference>
<dbReference type="EMBL" id="DONK01000228">
    <property type="protein sequence ID" value="HBU52499.1"/>
    <property type="molecule type" value="Genomic_DNA"/>
</dbReference>
<name>A0A075NUU7_9ALTE</name>
<reference evidence="2 5" key="1">
    <citation type="submission" date="2014-06" db="EMBL/GenBank/DDBJ databases">
        <title>Genomes of Alteromonas australica, a world apart.</title>
        <authorList>
            <person name="Gonzaga A."/>
            <person name="Lopez-Perez M."/>
            <person name="Rodriguez-Valera F."/>
        </authorList>
    </citation>
    <scope>NUCLEOTIDE SEQUENCE [LARGE SCALE GENOMIC DNA]</scope>
    <source>
        <strain evidence="2 5">H 17</strain>
    </source>
</reference>
<evidence type="ECO:0000259" key="1">
    <source>
        <dbReference type="Pfam" id="PF05099"/>
    </source>
</evidence>
<reference evidence="6 7" key="2">
    <citation type="journal article" date="2018" name="Nat. Biotechnol.">
        <title>A standardized bacterial taxonomy based on genome phylogeny substantially revises the tree of life.</title>
        <authorList>
            <person name="Parks D.H."/>
            <person name="Chuvochina M."/>
            <person name="Waite D.W."/>
            <person name="Rinke C."/>
            <person name="Skarshewski A."/>
            <person name="Chaumeil P.A."/>
            <person name="Hugenholtz P."/>
        </authorList>
    </citation>
    <scope>NUCLEOTIDE SEQUENCE [LARGE SCALE GENOMIC DNA]</scope>
    <source>
        <strain evidence="4">UBA11621</strain>
        <strain evidence="3">UBA11978</strain>
    </source>
</reference>
<dbReference type="eggNOG" id="COG4103">
    <property type="taxonomic scope" value="Bacteria"/>
</dbReference>
<dbReference type="InterPro" id="IPR029024">
    <property type="entry name" value="TerB-like"/>
</dbReference>
<dbReference type="Proteomes" id="UP000263517">
    <property type="component" value="Unassembled WGS sequence"/>
</dbReference>
<protein>
    <submittedName>
        <fullName evidence="3">TerB family tellurite resistance protein</fullName>
    </submittedName>
</protein>
<evidence type="ECO:0000313" key="2">
    <source>
        <dbReference type="EMBL" id="AIF98404.1"/>
    </source>
</evidence>
<gene>
    <name evidence="3" type="ORF">DCW74_10535</name>
    <name evidence="4" type="ORF">DEB45_14700</name>
    <name evidence="2" type="ORF">EP13_06690</name>
</gene>
<evidence type="ECO:0000313" key="4">
    <source>
        <dbReference type="EMBL" id="HBU52499.1"/>
    </source>
</evidence>
<accession>A0A075NUU7</accession>
<evidence type="ECO:0000313" key="5">
    <source>
        <dbReference type="Proteomes" id="UP000056090"/>
    </source>
</evidence>
<feature type="domain" description="Co-chaperone DjlA N-terminal" evidence="1">
    <location>
        <begin position="23"/>
        <end position="139"/>
    </location>
</feature>
<dbReference type="KEGG" id="aal:EP13_06690"/>
<evidence type="ECO:0000313" key="3">
    <source>
        <dbReference type="EMBL" id="HAW76157.1"/>
    </source>
</evidence>
<evidence type="ECO:0000313" key="6">
    <source>
        <dbReference type="Proteomes" id="UP000263517"/>
    </source>
</evidence>
<keyword evidence="5" id="KW-1185">Reference proteome</keyword>